<evidence type="ECO:0008006" key="4">
    <source>
        <dbReference type="Google" id="ProtNLM"/>
    </source>
</evidence>
<organism evidence="2 3">
    <name type="scientific">Roseivirga seohaensis subsp. aquiponti</name>
    <dbReference type="NCBI Taxonomy" id="1566026"/>
    <lineage>
        <taxon>Bacteria</taxon>
        <taxon>Pseudomonadati</taxon>
        <taxon>Bacteroidota</taxon>
        <taxon>Cytophagia</taxon>
        <taxon>Cytophagales</taxon>
        <taxon>Roseivirgaceae</taxon>
        <taxon>Roseivirga</taxon>
    </lineage>
</organism>
<dbReference type="OrthoDB" id="667398at2"/>
<gene>
    <name evidence="2" type="ORF">OB69_08490</name>
</gene>
<keyword evidence="1" id="KW-1133">Transmembrane helix</keyword>
<dbReference type="Pfam" id="PF13646">
    <property type="entry name" value="HEAT_2"/>
    <property type="match status" value="1"/>
</dbReference>
<evidence type="ECO:0000256" key="1">
    <source>
        <dbReference type="SAM" id="Phobius"/>
    </source>
</evidence>
<reference evidence="3" key="1">
    <citation type="submission" date="2014-11" db="EMBL/GenBank/DDBJ databases">
        <title>Genome sequencing of Roseivirga sp. D-25.</title>
        <authorList>
            <person name="Selvaratnam C."/>
            <person name="Thevarajoo S."/>
            <person name="Goh K.M."/>
            <person name="Eee R."/>
            <person name="Chan K.-G."/>
            <person name="Chong C.S."/>
        </authorList>
    </citation>
    <scope>NUCLEOTIDE SEQUENCE [LARGE SCALE GENOMIC DNA]</scope>
    <source>
        <strain evidence="3">D-25</strain>
    </source>
</reference>
<dbReference type="InterPro" id="IPR016024">
    <property type="entry name" value="ARM-type_fold"/>
</dbReference>
<keyword evidence="1" id="KW-0812">Transmembrane</keyword>
<dbReference type="InterPro" id="IPR011989">
    <property type="entry name" value="ARM-like"/>
</dbReference>
<dbReference type="Proteomes" id="UP000036908">
    <property type="component" value="Unassembled WGS sequence"/>
</dbReference>
<dbReference type="SUPFAM" id="SSF48371">
    <property type="entry name" value="ARM repeat"/>
    <property type="match status" value="1"/>
</dbReference>
<keyword evidence="1" id="KW-0472">Membrane</keyword>
<proteinExistence type="predicted"/>
<dbReference type="EMBL" id="JSVA01000008">
    <property type="protein sequence ID" value="KOF03314.1"/>
    <property type="molecule type" value="Genomic_DNA"/>
</dbReference>
<name>A0A0L8ALW9_9BACT</name>
<accession>A0A0L8ALW9</accession>
<keyword evidence="3" id="KW-1185">Reference proteome</keyword>
<feature type="transmembrane region" description="Helical" evidence="1">
    <location>
        <begin position="93"/>
        <end position="111"/>
    </location>
</feature>
<evidence type="ECO:0000313" key="3">
    <source>
        <dbReference type="Proteomes" id="UP000036908"/>
    </source>
</evidence>
<protein>
    <recommendedName>
        <fullName evidence="4">HEAT repeat-containing protein</fullName>
    </recommendedName>
</protein>
<comment type="caution">
    <text evidence="2">The sequence shown here is derived from an EMBL/GenBank/DDBJ whole genome shotgun (WGS) entry which is preliminary data.</text>
</comment>
<evidence type="ECO:0000313" key="2">
    <source>
        <dbReference type="EMBL" id="KOF03314.1"/>
    </source>
</evidence>
<dbReference type="Gene3D" id="1.25.10.10">
    <property type="entry name" value="Leucine-rich Repeat Variant"/>
    <property type="match status" value="1"/>
</dbReference>
<dbReference type="RefSeq" id="WP_053223269.1">
    <property type="nucleotide sequence ID" value="NZ_JSVA01000008.1"/>
</dbReference>
<dbReference type="AlphaFoldDB" id="A0A0L8ALW9"/>
<dbReference type="PATRIC" id="fig|1566026.4.peg.3531"/>
<sequence length="258" mass="29241">MNSNKEIEALIEKYNNGETSLQEEEQLQNFFRGEGVPDHLKEEQAWFAQLDLRAKTEWEGFSEDKLFAKLDAQVKEEETKVVPMLQPKTKQVWLYRVAAAVALVLVGFYMGNEIRNDDVAGVKEELAQVKAMMLEQMTSSSASGRLQAVNYSVELKEVDQEMLNALINVLETDDNMNVRLKAVEGLAKFYDEPSAKKALLKALKEEKEPMIQIALIDVLVENNEKAALDDLERIAEDGNSIKGVKDQAYMGMFKLKEM</sequence>